<dbReference type="PANTHER" id="PTHR48098:SF3">
    <property type="entry name" value="IRON(III) ENTEROBACTIN ESTERASE"/>
    <property type="match status" value="1"/>
</dbReference>
<comment type="caution">
    <text evidence="1">The sequence shown here is derived from an EMBL/GenBank/DDBJ whole genome shotgun (WGS) entry which is preliminary data.</text>
</comment>
<dbReference type="RefSeq" id="WP_204131082.1">
    <property type="nucleotide sequence ID" value="NZ_JAFDVD010000009.1"/>
</dbReference>
<evidence type="ECO:0000313" key="2">
    <source>
        <dbReference type="Proteomes" id="UP001430172"/>
    </source>
</evidence>
<name>A0ABS2CL45_9MICO</name>
<dbReference type="InterPro" id="IPR000801">
    <property type="entry name" value="Esterase-like"/>
</dbReference>
<gene>
    <name evidence="1" type="ORF">JQN70_09440</name>
</gene>
<keyword evidence="2" id="KW-1185">Reference proteome</keyword>
<dbReference type="Proteomes" id="UP001430172">
    <property type="component" value="Unassembled WGS sequence"/>
</dbReference>
<protein>
    <recommendedName>
        <fullName evidence="3">Enterochelin esterase family protein</fullName>
    </recommendedName>
</protein>
<dbReference type="Gene3D" id="3.40.50.1820">
    <property type="entry name" value="alpha/beta hydrolase"/>
    <property type="match status" value="1"/>
</dbReference>
<evidence type="ECO:0008006" key="3">
    <source>
        <dbReference type="Google" id="ProtNLM"/>
    </source>
</evidence>
<dbReference type="PANTHER" id="PTHR48098">
    <property type="entry name" value="ENTEROCHELIN ESTERASE-RELATED"/>
    <property type="match status" value="1"/>
</dbReference>
<evidence type="ECO:0000313" key="1">
    <source>
        <dbReference type="EMBL" id="MBM6400606.1"/>
    </source>
</evidence>
<proteinExistence type="predicted"/>
<dbReference type="InterPro" id="IPR029058">
    <property type="entry name" value="AB_hydrolase_fold"/>
</dbReference>
<accession>A0ABS2CL45</accession>
<dbReference type="InterPro" id="IPR050583">
    <property type="entry name" value="Mycobacterial_A85_antigen"/>
</dbReference>
<dbReference type="EMBL" id="JAFDVD010000009">
    <property type="protein sequence ID" value="MBM6400606.1"/>
    <property type="molecule type" value="Genomic_DNA"/>
</dbReference>
<reference evidence="1" key="1">
    <citation type="submission" date="2021-02" db="EMBL/GenBank/DDBJ databases">
        <title>Phycicoccus sp. MQZ13P-5T, whole genome shotgun sequence.</title>
        <authorList>
            <person name="Tuo L."/>
        </authorList>
    </citation>
    <scope>NUCLEOTIDE SEQUENCE</scope>
    <source>
        <strain evidence="1">MQZ13P-5</strain>
    </source>
</reference>
<dbReference type="Pfam" id="PF00756">
    <property type="entry name" value="Esterase"/>
    <property type="match status" value="1"/>
</dbReference>
<organism evidence="1 2">
    <name type="scientific">Phycicoccus sonneratiae</name>
    <dbReference type="NCBI Taxonomy" id="2807628"/>
    <lineage>
        <taxon>Bacteria</taxon>
        <taxon>Bacillati</taxon>
        <taxon>Actinomycetota</taxon>
        <taxon>Actinomycetes</taxon>
        <taxon>Micrococcales</taxon>
        <taxon>Intrasporangiaceae</taxon>
        <taxon>Phycicoccus</taxon>
    </lineage>
</organism>
<sequence length="350" mass="37584">MPPELVEGRVRFRYAAADPSVTAVSLDCDRAVAGPRAFAADDGGWALDLPVPALDRVEYRFSLERADGDELVLDPDNPCTVPTAFGDRSVLELPGYEAPRWLEAPAVEGTTTSMALAGETADEVPVDVWAPADLAPDEPAPLLLVHDGPEYDRLAAITRFSGAHVAAGLLPPHRVALTHPVLRDAWYSGSPQYLRTVADAGLERLGERFALERPVVVLGASLGGLTALLLGLLAAPRVGGVVAQSGSFFQVRHDDSESGFPWFGRISRSVQAVLDMRHAEHPLVVGMTCGALEENAANNRDMASALTRAGHDVRYREVADLHNYTAWRDALDPTLTDVLRTVWSSGGDAR</sequence>
<dbReference type="SUPFAM" id="SSF53474">
    <property type="entry name" value="alpha/beta-Hydrolases"/>
    <property type="match status" value="1"/>
</dbReference>